<dbReference type="GO" id="GO:0005576">
    <property type="term" value="C:extracellular region"/>
    <property type="evidence" value="ECO:0007669"/>
    <property type="project" value="TreeGrafter"/>
</dbReference>
<organism evidence="14 15">
    <name type="scientific">Sugiyamaella lignohabitans</name>
    <dbReference type="NCBI Taxonomy" id="796027"/>
    <lineage>
        <taxon>Eukaryota</taxon>
        <taxon>Fungi</taxon>
        <taxon>Dikarya</taxon>
        <taxon>Ascomycota</taxon>
        <taxon>Saccharomycotina</taxon>
        <taxon>Dipodascomycetes</taxon>
        <taxon>Dipodascales</taxon>
        <taxon>Trichomonascaceae</taxon>
        <taxon>Sugiyamaella</taxon>
    </lineage>
</organism>
<gene>
    <name evidence="14" type="primary">SCW4</name>
    <name evidence="14" type="ORF">AWJ20_2695</name>
</gene>
<keyword evidence="7" id="KW-0325">Glycoprotein</keyword>
<feature type="chain" id="PRO_5007886288" evidence="13">
    <location>
        <begin position="19"/>
        <end position="393"/>
    </location>
</feature>
<dbReference type="GO" id="GO:0009986">
    <property type="term" value="C:cell surface"/>
    <property type="evidence" value="ECO:0007669"/>
    <property type="project" value="TreeGrafter"/>
</dbReference>
<proteinExistence type="inferred from homology"/>
<dbReference type="KEGG" id="slb:AWJ20_2695"/>
<keyword evidence="3" id="KW-0134">Cell wall</keyword>
<evidence type="ECO:0000256" key="8">
    <source>
        <dbReference type="ARBA" id="ARBA00023295"/>
    </source>
</evidence>
<evidence type="ECO:0000256" key="5">
    <source>
        <dbReference type="ARBA" id="ARBA00022729"/>
    </source>
</evidence>
<dbReference type="AlphaFoldDB" id="A0A167FBK5"/>
<dbReference type="RefSeq" id="XP_018737552.1">
    <property type="nucleotide sequence ID" value="XM_018879656.1"/>
</dbReference>
<keyword evidence="8 11" id="KW-0326">Glycosidase</keyword>
<feature type="signal peptide" evidence="13">
    <location>
        <begin position="1"/>
        <end position="18"/>
    </location>
</feature>
<reference evidence="14 15" key="1">
    <citation type="submission" date="2016-02" db="EMBL/GenBank/DDBJ databases">
        <title>Complete genome sequence and transcriptome regulation of the pentose utilising yeast Sugiyamaella lignohabitans.</title>
        <authorList>
            <person name="Bellasio M."/>
            <person name="Peymann A."/>
            <person name="Valli M."/>
            <person name="Sipitzky M."/>
            <person name="Graf A."/>
            <person name="Sauer M."/>
            <person name="Marx H."/>
            <person name="Mattanovich D."/>
        </authorList>
    </citation>
    <scope>NUCLEOTIDE SEQUENCE [LARGE SCALE GENOMIC DNA]</scope>
    <source>
        <strain evidence="14 15">CBS 10342</strain>
    </source>
</reference>
<feature type="region of interest" description="Disordered" evidence="12">
    <location>
        <begin position="105"/>
        <end position="134"/>
    </location>
</feature>
<keyword evidence="4" id="KW-0964">Secreted</keyword>
<dbReference type="OrthoDB" id="941679at2759"/>
<evidence type="ECO:0000256" key="4">
    <source>
        <dbReference type="ARBA" id="ARBA00022525"/>
    </source>
</evidence>
<dbReference type="SUPFAM" id="SSF51445">
    <property type="entry name" value="(Trans)glycosidases"/>
    <property type="match status" value="1"/>
</dbReference>
<evidence type="ECO:0000256" key="12">
    <source>
        <dbReference type="SAM" id="MobiDB-lite"/>
    </source>
</evidence>
<evidence type="ECO:0000256" key="10">
    <source>
        <dbReference type="RuleBase" id="RU004335"/>
    </source>
</evidence>
<dbReference type="Pfam" id="PF00332">
    <property type="entry name" value="Glyco_hydro_17"/>
    <property type="match status" value="1"/>
</dbReference>
<evidence type="ECO:0000313" key="14">
    <source>
        <dbReference type="EMBL" id="ANB15075.1"/>
    </source>
</evidence>
<evidence type="ECO:0000256" key="9">
    <source>
        <dbReference type="ARBA" id="ARBA00023316"/>
    </source>
</evidence>
<dbReference type="GO" id="GO:0071555">
    <property type="term" value="P:cell wall organization"/>
    <property type="evidence" value="ECO:0007669"/>
    <property type="project" value="UniProtKB-KW"/>
</dbReference>
<dbReference type="GO" id="GO:0042973">
    <property type="term" value="F:glucan endo-1,3-beta-D-glucosidase activity"/>
    <property type="evidence" value="ECO:0007669"/>
    <property type="project" value="TreeGrafter"/>
</dbReference>
<dbReference type="PROSITE" id="PS00587">
    <property type="entry name" value="GLYCOSYL_HYDROL_F17"/>
    <property type="match status" value="1"/>
</dbReference>
<dbReference type="InterPro" id="IPR017853">
    <property type="entry name" value="GH"/>
</dbReference>
<evidence type="ECO:0000256" key="11">
    <source>
        <dbReference type="RuleBase" id="RU004336"/>
    </source>
</evidence>
<dbReference type="PANTHER" id="PTHR16631:SF14">
    <property type="entry name" value="FAMILY 17 GLUCOSIDASE SCW10-RELATED"/>
    <property type="match status" value="1"/>
</dbReference>
<comment type="similarity">
    <text evidence="2 10">Belongs to the glycosyl hydrolase 17 family.</text>
</comment>
<dbReference type="PANTHER" id="PTHR16631">
    <property type="entry name" value="GLUCAN 1,3-BETA-GLUCOSIDASE"/>
    <property type="match status" value="1"/>
</dbReference>
<comment type="subcellular location">
    <subcellularLocation>
        <location evidence="1">Secreted</location>
        <location evidence="1">Cell wall</location>
    </subcellularLocation>
</comment>
<keyword evidence="9" id="KW-0961">Cell wall biogenesis/degradation</keyword>
<evidence type="ECO:0000256" key="1">
    <source>
        <dbReference type="ARBA" id="ARBA00004191"/>
    </source>
</evidence>
<dbReference type="InterPro" id="IPR000490">
    <property type="entry name" value="Glyco_hydro_17"/>
</dbReference>
<evidence type="ECO:0000256" key="6">
    <source>
        <dbReference type="ARBA" id="ARBA00022801"/>
    </source>
</evidence>
<keyword evidence="5 13" id="KW-0732">Signal</keyword>
<keyword evidence="15" id="KW-1185">Reference proteome</keyword>
<protein>
    <submittedName>
        <fullName evidence="14">Scw4p</fullName>
    </submittedName>
</protein>
<dbReference type="FunFam" id="3.20.20.80:FF:000111">
    <property type="entry name" value="Soluble cell wall protein"/>
    <property type="match status" value="1"/>
</dbReference>
<evidence type="ECO:0000256" key="7">
    <source>
        <dbReference type="ARBA" id="ARBA00023180"/>
    </source>
</evidence>
<name>A0A167FBK5_9ASCO</name>
<evidence type="ECO:0000256" key="3">
    <source>
        <dbReference type="ARBA" id="ARBA00022512"/>
    </source>
</evidence>
<accession>A0A167FBK5</accession>
<evidence type="ECO:0000256" key="13">
    <source>
        <dbReference type="SAM" id="SignalP"/>
    </source>
</evidence>
<dbReference type="EMBL" id="CP014503">
    <property type="protein sequence ID" value="ANB15075.1"/>
    <property type="molecule type" value="Genomic_DNA"/>
</dbReference>
<dbReference type="Gene3D" id="3.20.20.80">
    <property type="entry name" value="Glycosidases"/>
    <property type="match status" value="1"/>
</dbReference>
<dbReference type="GeneID" id="30034634"/>
<evidence type="ECO:0000313" key="15">
    <source>
        <dbReference type="Proteomes" id="UP000189580"/>
    </source>
</evidence>
<dbReference type="GO" id="GO:0005975">
    <property type="term" value="P:carbohydrate metabolic process"/>
    <property type="evidence" value="ECO:0007669"/>
    <property type="project" value="InterPro"/>
</dbReference>
<evidence type="ECO:0000256" key="2">
    <source>
        <dbReference type="ARBA" id="ARBA00008773"/>
    </source>
</evidence>
<dbReference type="InterPro" id="IPR050732">
    <property type="entry name" value="Beta-glucan_modifiers"/>
</dbReference>
<sequence length="393" mass="39619">MKYSAILSLATAISGALAQPIQHGHHQHKREPVVEYETVQVTHYVTANAAAATAVVSAANDLATAVVNPVVAAAANSAYSAPAPQAPPPAATSFATVAAASSPAAPAPAPAESSSSSAAAAAPSSGSGSSSPSGSAGSAGALGISYSPYTNSGGCKSASQVAADLAELTGYNVIRIYGVDCNQVANVYAALAPGQKLFAGVYDIGNVAGDLGTIKDGINNDWSVIHTISIGNELVNGGQATPAQVGSLVGQARGILQSYGYTGPVVAVDTFIAVINNPELCQYSDYMAVNAHAFFDGGVTASQAGQWALLQIQRVYSACNGAKSVLISESGWPSQGDSNGVAVPSSENLQTAVSALKSSVGNDCIVFNAFNDLWKAPGYLNVEQYWGIYGNGN</sequence>
<keyword evidence="6 11" id="KW-0378">Hydrolase</keyword>
<dbReference type="Proteomes" id="UP000189580">
    <property type="component" value="Chromosome b"/>
</dbReference>
<dbReference type="GO" id="GO:0009277">
    <property type="term" value="C:fungal-type cell wall"/>
    <property type="evidence" value="ECO:0007669"/>
    <property type="project" value="TreeGrafter"/>
</dbReference>